<dbReference type="EMBL" id="JANBUJ010000633">
    <property type="protein sequence ID" value="KAJ2770909.1"/>
    <property type="molecule type" value="Genomic_DNA"/>
</dbReference>
<keyword evidence="2" id="KW-1185">Reference proteome</keyword>
<dbReference type="Proteomes" id="UP001140234">
    <property type="component" value="Unassembled WGS sequence"/>
</dbReference>
<proteinExistence type="predicted"/>
<protein>
    <submittedName>
        <fullName evidence="1">Uncharacterized protein</fullName>
    </submittedName>
</protein>
<gene>
    <name evidence="1" type="ORF">IWQ57_002447</name>
</gene>
<accession>A0ACC1K0M2</accession>
<comment type="caution">
    <text evidence="1">The sequence shown here is derived from an EMBL/GenBank/DDBJ whole genome shotgun (WGS) entry which is preliminary data.</text>
</comment>
<evidence type="ECO:0000313" key="1">
    <source>
        <dbReference type="EMBL" id="KAJ2770909.1"/>
    </source>
</evidence>
<reference evidence="1" key="1">
    <citation type="submission" date="2022-07" db="EMBL/GenBank/DDBJ databases">
        <title>Phylogenomic reconstructions and comparative analyses of Kickxellomycotina fungi.</title>
        <authorList>
            <person name="Reynolds N.K."/>
            <person name="Stajich J.E."/>
            <person name="Barry K."/>
            <person name="Grigoriev I.V."/>
            <person name="Crous P."/>
            <person name="Smith M.E."/>
        </authorList>
    </citation>
    <scope>NUCLEOTIDE SEQUENCE</scope>
    <source>
        <strain evidence="1">CBS 109366</strain>
    </source>
</reference>
<evidence type="ECO:0000313" key="2">
    <source>
        <dbReference type="Proteomes" id="UP001140234"/>
    </source>
</evidence>
<sequence>MIAGLATATLLFASLCAAQVEMREPPPRRSKFSRYYISTDDVDYNMKSPLGGKIGYPCRNATAGPVMGTMVAGQDFKVFFDGTATRHGGDCQFAISYDNGTSFAVIWDKLDNCLLDTVNGGYEVPVPDRLPAAKSAVLAWTWVPSTGSRPYYMNCVDVRIENYGKQEAYTGKELLVVNVPGKPSVAPVQQRAKDTLPSLLDSRPMITVGTPAQSGAGGTPQSDEQQQRQQGEEVKEDSGGDSSSGESGVEDSNAGDSGGGTMVMYVSESTTTTTNVVVVNEYITEDDTNVNALYTFGYGIQTQGQPSVTLGPYAKPLFGSNVGLTIAPDAAATSAGEVGGIFFTGDWPAATGVGASAKETATDSVDYIVPSLAPPPGQSGTGAISISVDLWPSGSQNADPAYPAGTPLFASTGAAASLGGGVTVPAFTTNRPSFKSVTDQAQLDMLSGHHAFAAMHPHAVTKFNTVTVNGKPMLQVVVSADNTAALPASLTISY</sequence>
<name>A0ACC1K0M2_9FUNG</name>
<organism evidence="1 2">
    <name type="scientific">Coemansia nantahalensis</name>
    <dbReference type="NCBI Taxonomy" id="2789366"/>
    <lineage>
        <taxon>Eukaryota</taxon>
        <taxon>Fungi</taxon>
        <taxon>Fungi incertae sedis</taxon>
        <taxon>Zoopagomycota</taxon>
        <taxon>Kickxellomycotina</taxon>
        <taxon>Kickxellomycetes</taxon>
        <taxon>Kickxellales</taxon>
        <taxon>Kickxellaceae</taxon>
        <taxon>Coemansia</taxon>
    </lineage>
</organism>